<evidence type="ECO:0000259" key="2">
    <source>
        <dbReference type="Pfam" id="PF08334"/>
    </source>
</evidence>
<evidence type="ECO:0000256" key="1">
    <source>
        <dbReference type="SAM" id="MobiDB-lite"/>
    </source>
</evidence>
<dbReference type="InterPro" id="IPR013545">
    <property type="entry name" value="T2SS_protein-GspG_C"/>
</dbReference>
<organism evidence="3">
    <name type="scientific">termite gut metagenome</name>
    <dbReference type="NCBI Taxonomy" id="433724"/>
    <lineage>
        <taxon>unclassified sequences</taxon>
        <taxon>metagenomes</taxon>
        <taxon>organismal metagenomes</taxon>
    </lineage>
</organism>
<gene>
    <name evidence="3" type="ORF">BN138_1090</name>
</gene>
<reference evidence="3" key="2">
    <citation type="journal article" date="2013" name="Biotechnol. Biofuels">
        <title>Mining for hemicellulases in the fungus-growing termite Pseudacanthotermes militaris using functional metagenomics.</title>
        <authorList>
            <person name="Bastien G."/>
            <person name="Arnal G."/>
            <person name="Bozonnet S."/>
            <person name="Laguerre S."/>
            <person name="Ferreira F."/>
            <person name="Faure R."/>
            <person name="Henrissat B."/>
            <person name="Lefevre F."/>
            <person name="Robe P."/>
            <person name="Bouchez O."/>
            <person name="Noirot C."/>
            <person name="Dumon C."/>
            <person name="O'Donohue M."/>
        </authorList>
    </citation>
    <scope>NUCLEOTIDE SEQUENCE</scope>
</reference>
<dbReference type="EMBL" id="HF548334">
    <property type="protein sequence ID" value="CCO21902.1"/>
    <property type="molecule type" value="Genomic_DNA"/>
</dbReference>
<dbReference type="InterPro" id="IPR010054">
    <property type="entry name" value="Type2_sec_GspG"/>
</dbReference>
<dbReference type="Gene3D" id="3.30.700.10">
    <property type="entry name" value="Glycoprotein, Type 4 Pilin"/>
    <property type="match status" value="1"/>
</dbReference>
<dbReference type="SUPFAM" id="SSF54523">
    <property type="entry name" value="Pili subunits"/>
    <property type="match status" value="1"/>
</dbReference>
<dbReference type="NCBIfam" id="TIGR01710">
    <property type="entry name" value="typeII_sec_gspG"/>
    <property type="match status" value="1"/>
</dbReference>
<name>S0DF09_9ZZZZ</name>
<feature type="domain" description="Type II secretion system protein GspG C-terminal" evidence="2">
    <location>
        <begin position="17"/>
        <end position="125"/>
    </location>
</feature>
<protein>
    <submittedName>
        <fullName evidence="3">Putative general secretion pathway protein G</fullName>
    </submittedName>
</protein>
<dbReference type="GO" id="GO:0015627">
    <property type="term" value="C:type II protein secretion system complex"/>
    <property type="evidence" value="ECO:0007669"/>
    <property type="project" value="InterPro"/>
</dbReference>
<accession>S0DF09</accession>
<dbReference type="GO" id="GO:0015628">
    <property type="term" value="P:protein secretion by the type II secretion system"/>
    <property type="evidence" value="ECO:0007669"/>
    <property type="project" value="InterPro"/>
</dbReference>
<dbReference type="Pfam" id="PF08334">
    <property type="entry name" value="T2SSG"/>
    <property type="match status" value="1"/>
</dbReference>
<proteinExistence type="predicted"/>
<dbReference type="AlphaFoldDB" id="S0DF09"/>
<feature type="region of interest" description="Disordered" evidence="1">
    <location>
        <begin position="102"/>
        <end position="126"/>
    </location>
</feature>
<reference evidence="3" key="1">
    <citation type="submission" date="2012-10" db="EMBL/GenBank/DDBJ databases">
        <authorList>
            <person name="Sandrine L."/>
        </authorList>
    </citation>
    <scope>NUCLEOTIDE SEQUENCE</scope>
</reference>
<dbReference type="InterPro" id="IPR045584">
    <property type="entry name" value="Pilin-like"/>
</dbReference>
<evidence type="ECO:0000313" key="3">
    <source>
        <dbReference type="EMBL" id="CCO21902.1"/>
    </source>
</evidence>
<sequence length="126" mass="13449">MVVIVIIGLLAAIVAFNVIPMGDKARIEKAKSDISTIEQALEMYKLQNLNYPATADGLQALVKPPTSADSSKYQAGGYIKKLPNDPWGRPYLYAAPGQHSEADVWSDGADGKEGGEGVDADIGSWQ</sequence>